<proteinExistence type="predicted"/>
<evidence type="ECO:0000259" key="2">
    <source>
        <dbReference type="Pfam" id="PF01757"/>
    </source>
</evidence>
<comment type="caution">
    <text evidence="3">The sequence shown here is derived from an EMBL/GenBank/DDBJ whole genome shotgun (WGS) entry which is preliminary data.</text>
</comment>
<keyword evidence="1" id="KW-1133">Transmembrane helix</keyword>
<feature type="transmembrane region" description="Helical" evidence="1">
    <location>
        <begin position="76"/>
        <end position="95"/>
    </location>
</feature>
<protein>
    <recommendedName>
        <fullName evidence="2">Acyltransferase 3 domain-containing protein</fullName>
    </recommendedName>
</protein>
<evidence type="ECO:0000313" key="4">
    <source>
        <dbReference type="Proteomes" id="UP000245449"/>
    </source>
</evidence>
<accession>A0A2U1JFZ4</accession>
<sequence>MQQIQRLRELDFLRGIAIILVLFRHQLLFPFLETMGWIGVDLFFVLSGFLVSGLLFKEYHKFGSIKPKLFLIRRGFKIYPIYYLTYIGYMLPRILQHKLQWNKVFFDVFFIQNYALGWGYAYPASWSLAVEEHFYFGLALLLWLIFNKKIIRFDDINNGNIFSAFEKLLFAVLIFVFLIRILSNIEFPDEAARNTTMSHLRIDSLLAGVLISYWYYFKKEKLVGIYTKFRKPSLLLAFSLLAFTPFIEPVPSFFVQTIGFTMLYIAFGILLIHFLLDSNINVKINRFFSSYVVNCISKIGFCSYSIYVIHSFVIYVVGFLPIKNHYVTFVLVFLISIIGGFIMTYKIEKYFLGYRDKYFPSRAL</sequence>
<feature type="transmembrane region" description="Helical" evidence="1">
    <location>
        <begin position="35"/>
        <end position="56"/>
    </location>
</feature>
<dbReference type="GO" id="GO:0016747">
    <property type="term" value="F:acyltransferase activity, transferring groups other than amino-acyl groups"/>
    <property type="evidence" value="ECO:0007669"/>
    <property type="project" value="InterPro"/>
</dbReference>
<dbReference type="GO" id="GO:0000271">
    <property type="term" value="P:polysaccharide biosynthetic process"/>
    <property type="evidence" value="ECO:0007669"/>
    <property type="project" value="TreeGrafter"/>
</dbReference>
<feature type="domain" description="Acyltransferase 3" evidence="2">
    <location>
        <begin position="9"/>
        <end position="343"/>
    </location>
</feature>
<feature type="transmembrane region" description="Helical" evidence="1">
    <location>
        <begin position="296"/>
        <end position="320"/>
    </location>
</feature>
<reference evidence="3 4" key="1">
    <citation type="submission" date="2018-04" db="EMBL/GenBank/DDBJ databases">
        <title>Flavobacterium sp. nov., isolated from glacier ice.</title>
        <authorList>
            <person name="Liu Q."/>
            <person name="Xin Y.-H."/>
        </authorList>
    </citation>
    <scope>NUCLEOTIDE SEQUENCE [LARGE SCALE GENOMIC DNA]</scope>
    <source>
        <strain evidence="3 4">RB1R5</strain>
    </source>
</reference>
<name>A0A2U1JFZ4_9FLAO</name>
<dbReference type="EMBL" id="QCZI01000021">
    <property type="protein sequence ID" value="PWA04050.1"/>
    <property type="molecule type" value="Genomic_DNA"/>
</dbReference>
<gene>
    <name evidence="3" type="ORF">DB895_13155</name>
</gene>
<evidence type="ECO:0000313" key="3">
    <source>
        <dbReference type="EMBL" id="PWA04050.1"/>
    </source>
</evidence>
<keyword evidence="1" id="KW-0472">Membrane</keyword>
<feature type="transmembrane region" description="Helical" evidence="1">
    <location>
        <begin position="168"/>
        <end position="187"/>
    </location>
</feature>
<dbReference type="PANTHER" id="PTHR23028:SF53">
    <property type="entry name" value="ACYL_TRANSF_3 DOMAIN-CONTAINING PROTEIN"/>
    <property type="match status" value="1"/>
</dbReference>
<dbReference type="Proteomes" id="UP000245449">
    <property type="component" value="Unassembled WGS sequence"/>
</dbReference>
<organism evidence="3 4">
    <name type="scientific">Flavobacterium psychrotolerans</name>
    <dbReference type="NCBI Taxonomy" id="2169410"/>
    <lineage>
        <taxon>Bacteria</taxon>
        <taxon>Pseudomonadati</taxon>
        <taxon>Bacteroidota</taxon>
        <taxon>Flavobacteriia</taxon>
        <taxon>Flavobacteriales</taxon>
        <taxon>Flavobacteriaceae</taxon>
        <taxon>Flavobacterium</taxon>
    </lineage>
</organism>
<feature type="transmembrane region" description="Helical" evidence="1">
    <location>
        <begin position="12"/>
        <end position="29"/>
    </location>
</feature>
<dbReference type="OrthoDB" id="290051at2"/>
<dbReference type="PANTHER" id="PTHR23028">
    <property type="entry name" value="ACETYLTRANSFERASE"/>
    <property type="match status" value="1"/>
</dbReference>
<feature type="transmembrane region" description="Helical" evidence="1">
    <location>
        <begin position="126"/>
        <end position="147"/>
    </location>
</feature>
<dbReference type="GO" id="GO:0016020">
    <property type="term" value="C:membrane"/>
    <property type="evidence" value="ECO:0007669"/>
    <property type="project" value="TreeGrafter"/>
</dbReference>
<dbReference type="RefSeq" id="WP_116725834.1">
    <property type="nucleotide sequence ID" value="NZ_QCZI01000021.1"/>
</dbReference>
<evidence type="ECO:0000256" key="1">
    <source>
        <dbReference type="SAM" id="Phobius"/>
    </source>
</evidence>
<feature type="transmembrane region" description="Helical" evidence="1">
    <location>
        <begin position="326"/>
        <end position="345"/>
    </location>
</feature>
<keyword evidence="1" id="KW-0812">Transmembrane</keyword>
<feature type="transmembrane region" description="Helical" evidence="1">
    <location>
        <begin position="253"/>
        <end position="276"/>
    </location>
</feature>
<keyword evidence="4" id="KW-1185">Reference proteome</keyword>
<dbReference type="InterPro" id="IPR002656">
    <property type="entry name" value="Acyl_transf_3_dom"/>
</dbReference>
<dbReference type="AlphaFoldDB" id="A0A2U1JFZ4"/>
<dbReference type="InterPro" id="IPR050879">
    <property type="entry name" value="Acyltransferase_3"/>
</dbReference>
<feature type="transmembrane region" description="Helical" evidence="1">
    <location>
        <begin position="229"/>
        <end position="247"/>
    </location>
</feature>
<feature type="transmembrane region" description="Helical" evidence="1">
    <location>
        <begin position="199"/>
        <end position="217"/>
    </location>
</feature>
<dbReference type="Pfam" id="PF01757">
    <property type="entry name" value="Acyl_transf_3"/>
    <property type="match status" value="1"/>
</dbReference>